<keyword evidence="2" id="KW-0677">Repeat</keyword>
<feature type="compositionally biased region" description="Low complexity" evidence="3">
    <location>
        <begin position="376"/>
        <end position="389"/>
    </location>
</feature>
<evidence type="ECO:0000256" key="2">
    <source>
        <dbReference type="ARBA" id="ARBA00022737"/>
    </source>
</evidence>
<feature type="transmembrane region" description="Helical" evidence="4">
    <location>
        <begin position="409"/>
        <end position="430"/>
    </location>
</feature>
<dbReference type="Pfam" id="PF13855">
    <property type="entry name" value="LRR_8"/>
    <property type="match status" value="1"/>
</dbReference>
<dbReference type="EMBL" id="LR746272">
    <property type="protein sequence ID" value="CAA7402377.1"/>
    <property type="molecule type" value="Genomic_DNA"/>
</dbReference>
<gene>
    <name evidence="6" type="ORF">SI8410_09013055</name>
</gene>
<dbReference type="InterPro" id="IPR053038">
    <property type="entry name" value="RLP_Defense"/>
</dbReference>
<feature type="region of interest" description="Disordered" evidence="3">
    <location>
        <begin position="368"/>
        <end position="401"/>
    </location>
</feature>
<dbReference type="Gene3D" id="3.80.10.10">
    <property type="entry name" value="Ribonuclease Inhibitor"/>
    <property type="match status" value="1"/>
</dbReference>
<evidence type="ECO:0000313" key="6">
    <source>
        <dbReference type="EMBL" id="CAA7402377.1"/>
    </source>
</evidence>
<dbReference type="PANTHER" id="PTHR48064:SF1">
    <property type="entry name" value="RECEPTOR-LIKE PROTEIN 51-RELATED"/>
    <property type="match status" value="1"/>
</dbReference>
<dbReference type="PRINTS" id="PR00019">
    <property type="entry name" value="LEURICHRPT"/>
</dbReference>
<feature type="compositionally biased region" description="Gly residues" evidence="3">
    <location>
        <begin position="390"/>
        <end position="401"/>
    </location>
</feature>
<dbReference type="FunFam" id="3.80.10.10:FF:000383">
    <property type="entry name" value="Leucine-rich repeat receptor protein kinase EMS1"/>
    <property type="match status" value="1"/>
</dbReference>
<proteinExistence type="predicted"/>
<keyword evidence="1" id="KW-0433">Leucine-rich repeat</keyword>
<organism evidence="6 7">
    <name type="scientific">Spirodela intermedia</name>
    <name type="common">Intermediate duckweed</name>
    <dbReference type="NCBI Taxonomy" id="51605"/>
    <lineage>
        <taxon>Eukaryota</taxon>
        <taxon>Viridiplantae</taxon>
        <taxon>Streptophyta</taxon>
        <taxon>Embryophyta</taxon>
        <taxon>Tracheophyta</taxon>
        <taxon>Spermatophyta</taxon>
        <taxon>Magnoliopsida</taxon>
        <taxon>Liliopsida</taxon>
        <taxon>Araceae</taxon>
        <taxon>Lemnoideae</taxon>
        <taxon>Spirodela</taxon>
    </lineage>
</organism>
<dbReference type="OrthoDB" id="676979at2759"/>
<dbReference type="PANTHER" id="PTHR48064">
    <property type="entry name" value="OS01G0750400 PROTEIN"/>
    <property type="match status" value="1"/>
</dbReference>
<keyword evidence="4" id="KW-1133">Transmembrane helix</keyword>
<dbReference type="SUPFAM" id="SSF52058">
    <property type="entry name" value="L domain-like"/>
    <property type="match status" value="1"/>
</dbReference>
<sequence>MGQPRGGALVLVVLVLLPCAAAAALPPAPSPEAAPPPVVLVRPIPSPAASSDLDPKQLTALQSMNLPTTRDPCSIPPPRNFTACDSATPFRRLVALTLANCSSDLDISATALRALAPSLRSLSFLFCPVPLFKLPPQLSSSLRSFSCAASLRRLTGVWLSRLANLTDLTVTDATITASGPSVILSQMYNLRRLTISRTNLAGFLPHHWHSLNLTSVDLSANQLRGPVHGSIGQLQSLELLNLSSNSLSGVLPAAVANLVSLKNASLARNSLSGPIPETLSEMAALVHLDLSSNQFNGTLPRFLSEMRALKYLNLGDNNFHGVLPFNASFIKRLEVFRVGGNNNLCYNHTLLSSKLKLGIAPCDRHGLPVSPPPSRAAPSDSSDYTSGDDGSSGRGSGGGGGGHHGPSRIVLGVAIGLSCLVFLIIFIVCLSKVCG</sequence>
<keyword evidence="4" id="KW-0812">Transmembrane</keyword>
<reference evidence="6" key="1">
    <citation type="submission" date="2020-02" db="EMBL/GenBank/DDBJ databases">
        <authorList>
            <person name="Scholz U."/>
            <person name="Mascher M."/>
            <person name="Fiebig A."/>
        </authorList>
    </citation>
    <scope>NUCLEOTIDE SEQUENCE</scope>
</reference>
<dbReference type="InterPro" id="IPR032675">
    <property type="entry name" value="LRR_dom_sf"/>
</dbReference>
<evidence type="ECO:0000256" key="1">
    <source>
        <dbReference type="ARBA" id="ARBA00022614"/>
    </source>
</evidence>
<dbReference type="AlphaFoldDB" id="A0A7I8KX19"/>
<keyword evidence="5" id="KW-0732">Signal</keyword>
<evidence type="ECO:0000313" key="7">
    <source>
        <dbReference type="Proteomes" id="UP000663760"/>
    </source>
</evidence>
<name>A0A7I8KX19_SPIIN</name>
<evidence type="ECO:0000256" key="3">
    <source>
        <dbReference type="SAM" id="MobiDB-lite"/>
    </source>
</evidence>
<keyword evidence="4" id="KW-0472">Membrane</keyword>
<feature type="signal peptide" evidence="5">
    <location>
        <begin position="1"/>
        <end position="22"/>
    </location>
</feature>
<accession>A0A7I8KX19</accession>
<evidence type="ECO:0000256" key="5">
    <source>
        <dbReference type="SAM" id="SignalP"/>
    </source>
</evidence>
<feature type="chain" id="PRO_5029654964" evidence="5">
    <location>
        <begin position="23"/>
        <end position="435"/>
    </location>
</feature>
<keyword evidence="7" id="KW-1185">Reference proteome</keyword>
<dbReference type="InterPro" id="IPR001611">
    <property type="entry name" value="Leu-rich_rpt"/>
</dbReference>
<evidence type="ECO:0000256" key="4">
    <source>
        <dbReference type="SAM" id="Phobius"/>
    </source>
</evidence>
<dbReference type="Proteomes" id="UP000663760">
    <property type="component" value="Chromosome 9"/>
</dbReference>
<protein>
    <submittedName>
        <fullName evidence="6">Uncharacterized protein</fullName>
    </submittedName>
</protein>